<sequence length="40" mass="5083">MALEWRDFNDYLVLLNEAENKRFLCILCRFYNRYVFSRFL</sequence>
<proteinExistence type="predicted"/>
<accession>A0AB39C1E1</accession>
<organism evidence="1">
    <name type="scientific">Salmonella phage PMBT26</name>
    <dbReference type="NCBI Taxonomy" id="3229745"/>
    <lineage>
        <taxon>Viruses</taxon>
        <taxon>Duplodnaviria</taxon>
        <taxon>Heunggongvirae</taxon>
        <taxon>Uroviricota</taxon>
        <taxon>Caudoviricetes</taxon>
    </lineage>
</organism>
<name>A0AB39C1E1_9CAUD</name>
<protein>
    <submittedName>
        <fullName evidence="1">Uncharacterized protein</fullName>
    </submittedName>
</protein>
<evidence type="ECO:0000313" key="1">
    <source>
        <dbReference type="EMBL" id="XDJ00648.1"/>
    </source>
</evidence>
<dbReference type="EMBL" id="PP926508">
    <property type="protein sequence ID" value="XDJ00648.1"/>
    <property type="molecule type" value="Genomic_DNA"/>
</dbReference>
<reference evidence="1" key="1">
    <citation type="submission" date="2024-06" db="EMBL/GenBank/DDBJ databases">
        <title>This phage originates from the Bacteriophage catalogue of the Bacteriophage Competence Centre, Department of Microbiology und Biotechnology, Max Rubner-Institut, Kiel, Germany.</title>
        <authorList>
            <person name="Sprotte S."/>
            <person name="Brinks E."/>
            <person name="Hille F."/>
        </authorList>
    </citation>
    <scope>NUCLEOTIDE SEQUENCE</scope>
</reference>